<evidence type="ECO:0000256" key="3">
    <source>
        <dbReference type="ARBA" id="ARBA00023295"/>
    </source>
</evidence>
<comment type="caution">
    <text evidence="5">The sequence shown here is derived from an EMBL/GenBank/DDBJ whole genome shotgun (WGS) entry which is preliminary data.</text>
</comment>
<dbReference type="AlphaFoldDB" id="A0A0P6Y0P3"/>
<proteinExistence type="inferred from homology"/>
<dbReference type="InterPro" id="IPR017853">
    <property type="entry name" value="GH"/>
</dbReference>
<keyword evidence="6" id="KW-1185">Reference proteome</keyword>
<organism evidence="5 6">
    <name type="scientific">Herpetosiphon geysericola</name>
    <dbReference type="NCBI Taxonomy" id="70996"/>
    <lineage>
        <taxon>Bacteria</taxon>
        <taxon>Bacillati</taxon>
        <taxon>Chloroflexota</taxon>
        <taxon>Chloroflexia</taxon>
        <taxon>Herpetosiphonales</taxon>
        <taxon>Herpetosiphonaceae</taxon>
        <taxon>Herpetosiphon</taxon>
    </lineage>
</organism>
<evidence type="ECO:0000256" key="2">
    <source>
        <dbReference type="ARBA" id="ARBA00022801"/>
    </source>
</evidence>
<accession>A0A0P6Y0P3</accession>
<dbReference type="GO" id="GO:0004553">
    <property type="term" value="F:hydrolase activity, hydrolyzing O-glycosyl compounds"/>
    <property type="evidence" value="ECO:0007669"/>
    <property type="project" value="TreeGrafter"/>
</dbReference>
<gene>
    <name evidence="5" type="ORF">SE18_14275</name>
</gene>
<evidence type="ECO:0000313" key="5">
    <source>
        <dbReference type="EMBL" id="KPL86047.1"/>
    </source>
</evidence>
<dbReference type="Proteomes" id="UP000050277">
    <property type="component" value="Unassembled WGS sequence"/>
</dbReference>
<sequence length="369" mass="41238">MRLSSSLLIKSMLMLAILSIAGLQLYRQRVPAAFKLPAPASVQTTHPIVGIHTRLMGLDEATIRRTLQQVREMGATTIIDLFPWAVIQPRSANSYEWTGSDMLIAHAQRQGLSVIARLDFVPAWARPANTNDRYIDPNHYVAYADFVAAFAQRYVPQGVRVLQIWNEPNLRFEWGDRAPDPVAYANLLKVVYPRVKAVAPEALITLAGLAPGGPTGPIDPQTLSVNDLSFLEVCLAEKPPFDAVSVHAYGAINPADQAPEPSTTNFRRTELIHALVVKAGYDVPFYITEGGWNDHPRWPNAVPPPIRVQNTIAAYTWAEKHWPWMQTVGFWQFSLPNLTYTYADNYTFVAPDGTPKAIYYAVQQFTQQN</sequence>
<dbReference type="OrthoDB" id="143943at2"/>
<comment type="similarity">
    <text evidence="1">Belongs to the glycosyl hydrolase 39 family.</text>
</comment>
<dbReference type="InterPro" id="IPR049166">
    <property type="entry name" value="GH39_cat"/>
</dbReference>
<dbReference type="InterPro" id="IPR051923">
    <property type="entry name" value="Glycosyl_Hydrolase_39"/>
</dbReference>
<dbReference type="PANTHER" id="PTHR12631">
    <property type="entry name" value="ALPHA-L-IDURONIDASE"/>
    <property type="match status" value="1"/>
</dbReference>
<dbReference type="SUPFAM" id="SSF51445">
    <property type="entry name" value="(Trans)glycosidases"/>
    <property type="match status" value="1"/>
</dbReference>
<evidence type="ECO:0000256" key="1">
    <source>
        <dbReference type="ARBA" id="ARBA00008875"/>
    </source>
</evidence>
<protein>
    <recommendedName>
        <fullName evidence="4">Glycosyl hydrolases family 39 N-terminal catalytic domain-containing protein</fullName>
    </recommendedName>
</protein>
<keyword evidence="3" id="KW-0326">Glycosidase</keyword>
<reference evidence="5 6" key="1">
    <citation type="submission" date="2015-07" db="EMBL/GenBank/DDBJ databases">
        <title>Whole genome sequence of Herpetosiphon geysericola DSM 7119.</title>
        <authorList>
            <person name="Hemp J."/>
            <person name="Ward L.M."/>
            <person name="Pace L.A."/>
            <person name="Fischer W.W."/>
        </authorList>
    </citation>
    <scope>NUCLEOTIDE SEQUENCE [LARGE SCALE GENOMIC DNA]</scope>
    <source>
        <strain evidence="5 6">DSM 7119</strain>
    </source>
</reference>
<evidence type="ECO:0000259" key="4">
    <source>
        <dbReference type="Pfam" id="PF01229"/>
    </source>
</evidence>
<dbReference type="PANTHER" id="PTHR12631:SF10">
    <property type="entry name" value="BETA-XYLOSIDASE-LIKE PROTEIN-RELATED"/>
    <property type="match status" value="1"/>
</dbReference>
<dbReference type="Pfam" id="PF01229">
    <property type="entry name" value="Glyco_hydro_39"/>
    <property type="match status" value="1"/>
</dbReference>
<name>A0A0P6Y0P3_9CHLR</name>
<dbReference type="EMBL" id="LGKP01000022">
    <property type="protein sequence ID" value="KPL86047.1"/>
    <property type="molecule type" value="Genomic_DNA"/>
</dbReference>
<keyword evidence="2" id="KW-0378">Hydrolase</keyword>
<dbReference type="Gene3D" id="3.20.20.80">
    <property type="entry name" value="Glycosidases"/>
    <property type="match status" value="1"/>
</dbReference>
<feature type="domain" description="Glycosyl hydrolases family 39 N-terminal catalytic" evidence="4">
    <location>
        <begin position="95"/>
        <end position="315"/>
    </location>
</feature>
<evidence type="ECO:0000313" key="6">
    <source>
        <dbReference type="Proteomes" id="UP000050277"/>
    </source>
</evidence>
<dbReference type="STRING" id="70996.SE18_14275"/>